<organism evidence="1 2">
    <name type="scientific">Trichonephila clavipes</name>
    <name type="common">Golden silk orbweaver</name>
    <name type="synonym">Nephila clavipes</name>
    <dbReference type="NCBI Taxonomy" id="2585209"/>
    <lineage>
        <taxon>Eukaryota</taxon>
        <taxon>Metazoa</taxon>
        <taxon>Ecdysozoa</taxon>
        <taxon>Arthropoda</taxon>
        <taxon>Chelicerata</taxon>
        <taxon>Arachnida</taxon>
        <taxon>Araneae</taxon>
        <taxon>Araneomorphae</taxon>
        <taxon>Entelegynae</taxon>
        <taxon>Araneoidea</taxon>
        <taxon>Nephilidae</taxon>
        <taxon>Trichonephila</taxon>
    </lineage>
</organism>
<gene>
    <name evidence="1" type="ORF">TNCV_1664431</name>
</gene>
<evidence type="ECO:0000313" key="2">
    <source>
        <dbReference type="Proteomes" id="UP000887159"/>
    </source>
</evidence>
<accession>A0A8X6RSU5</accession>
<sequence>MALLVIQLVCGYVVKVPGRFRTIEMERLFGSWSRLEVHSACRKPQYDRERPAKFFNDRNQIEELIQNDRRVKSRQSWD</sequence>
<reference evidence="1" key="1">
    <citation type="submission" date="2020-08" db="EMBL/GenBank/DDBJ databases">
        <title>Multicomponent nature underlies the extraordinary mechanical properties of spider dragline silk.</title>
        <authorList>
            <person name="Kono N."/>
            <person name="Nakamura H."/>
            <person name="Mori M."/>
            <person name="Yoshida Y."/>
            <person name="Ohtoshi R."/>
            <person name="Malay A.D."/>
            <person name="Moran D.A.P."/>
            <person name="Tomita M."/>
            <person name="Numata K."/>
            <person name="Arakawa K."/>
        </authorList>
    </citation>
    <scope>NUCLEOTIDE SEQUENCE</scope>
</reference>
<comment type="caution">
    <text evidence="1">The sequence shown here is derived from an EMBL/GenBank/DDBJ whole genome shotgun (WGS) entry which is preliminary data.</text>
</comment>
<dbReference type="AlphaFoldDB" id="A0A8X6RSU5"/>
<evidence type="ECO:0000313" key="1">
    <source>
        <dbReference type="EMBL" id="GFY00404.1"/>
    </source>
</evidence>
<dbReference type="EMBL" id="BMAU01021220">
    <property type="protein sequence ID" value="GFY00404.1"/>
    <property type="molecule type" value="Genomic_DNA"/>
</dbReference>
<name>A0A8X6RSU5_TRICX</name>
<dbReference type="Proteomes" id="UP000887159">
    <property type="component" value="Unassembled WGS sequence"/>
</dbReference>
<keyword evidence="2" id="KW-1185">Reference proteome</keyword>
<proteinExistence type="predicted"/>
<protein>
    <submittedName>
        <fullName evidence="1">Uncharacterized protein</fullName>
    </submittedName>
</protein>